<evidence type="ECO:0000259" key="3">
    <source>
        <dbReference type="PROSITE" id="PS50887"/>
    </source>
</evidence>
<evidence type="ECO:0000256" key="2">
    <source>
        <dbReference type="SAM" id="Phobius"/>
    </source>
</evidence>
<dbReference type="Proteomes" id="UP000292781">
    <property type="component" value="Unassembled WGS sequence"/>
</dbReference>
<dbReference type="SMART" id="SM00267">
    <property type="entry name" value="GGDEF"/>
    <property type="match status" value="1"/>
</dbReference>
<organism evidence="4 5">
    <name type="scientific">Siculibacillus lacustris</name>
    <dbReference type="NCBI Taxonomy" id="1549641"/>
    <lineage>
        <taxon>Bacteria</taxon>
        <taxon>Pseudomonadati</taxon>
        <taxon>Pseudomonadota</taxon>
        <taxon>Alphaproteobacteria</taxon>
        <taxon>Hyphomicrobiales</taxon>
        <taxon>Ancalomicrobiaceae</taxon>
        <taxon>Siculibacillus</taxon>
    </lineage>
</organism>
<feature type="domain" description="GGDEF" evidence="3">
    <location>
        <begin position="367"/>
        <end position="501"/>
    </location>
</feature>
<dbReference type="EMBL" id="SJFN01000012">
    <property type="protein sequence ID" value="TBW38247.1"/>
    <property type="molecule type" value="Genomic_DNA"/>
</dbReference>
<dbReference type="Pfam" id="PF05228">
    <property type="entry name" value="CHASE4"/>
    <property type="match status" value="1"/>
</dbReference>
<keyword evidence="2" id="KW-1133">Transmembrane helix</keyword>
<dbReference type="InterPro" id="IPR007892">
    <property type="entry name" value="CHASE4"/>
</dbReference>
<dbReference type="InterPro" id="IPR052155">
    <property type="entry name" value="Biofilm_reg_signaling"/>
</dbReference>
<dbReference type="NCBIfam" id="TIGR00254">
    <property type="entry name" value="GGDEF"/>
    <property type="match status" value="1"/>
</dbReference>
<reference evidence="4 5" key="1">
    <citation type="submission" date="2019-02" db="EMBL/GenBank/DDBJ databases">
        <title>Siculibacillus lacustris gen. nov., sp. nov., a new rosette-forming bacterium isolated from a freshwater crater lake (Lake St. Ana, Romania).</title>
        <authorList>
            <person name="Felfoldi T."/>
            <person name="Marton Z."/>
            <person name="Szabo A."/>
            <person name="Mentes A."/>
            <person name="Boka K."/>
            <person name="Marialigeti K."/>
            <person name="Mathe I."/>
            <person name="Koncz M."/>
            <person name="Schumann P."/>
            <person name="Toth E."/>
        </authorList>
    </citation>
    <scope>NUCLEOTIDE SEQUENCE [LARGE SCALE GENOMIC DNA]</scope>
    <source>
        <strain evidence="4 5">SA-279</strain>
    </source>
</reference>
<keyword evidence="5" id="KW-1185">Reference proteome</keyword>
<evidence type="ECO:0000313" key="5">
    <source>
        <dbReference type="Proteomes" id="UP000292781"/>
    </source>
</evidence>
<dbReference type="OrthoDB" id="9812260at2"/>
<dbReference type="InterPro" id="IPR043128">
    <property type="entry name" value="Rev_trsase/Diguanyl_cyclase"/>
</dbReference>
<keyword evidence="2" id="KW-0812">Transmembrane</keyword>
<dbReference type="CDD" id="cd01949">
    <property type="entry name" value="GGDEF"/>
    <property type="match status" value="1"/>
</dbReference>
<keyword evidence="2" id="KW-0472">Membrane</keyword>
<protein>
    <submittedName>
        <fullName evidence="4">Diguanylate cyclase</fullName>
    </submittedName>
</protein>
<feature type="transmembrane region" description="Helical" evidence="2">
    <location>
        <begin position="295"/>
        <end position="318"/>
    </location>
</feature>
<dbReference type="AlphaFoldDB" id="A0A4Q9VS10"/>
<dbReference type="SUPFAM" id="SSF55073">
    <property type="entry name" value="Nucleotide cyclase"/>
    <property type="match status" value="1"/>
</dbReference>
<dbReference type="Pfam" id="PF00990">
    <property type="entry name" value="GGDEF"/>
    <property type="match status" value="1"/>
</dbReference>
<accession>A0A4Q9VS10</accession>
<feature type="region of interest" description="Disordered" evidence="1">
    <location>
        <begin position="508"/>
        <end position="527"/>
    </location>
</feature>
<evidence type="ECO:0000256" key="1">
    <source>
        <dbReference type="SAM" id="MobiDB-lite"/>
    </source>
</evidence>
<gene>
    <name evidence="4" type="ORF">EYW49_09890</name>
</gene>
<dbReference type="PANTHER" id="PTHR44757">
    <property type="entry name" value="DIGUANYLATE CYCLASE DGCP"/>
    <property type="match status" value="1"/>
</dbReference>
<dbReference type="Gene3D" id="3.30.70.270">
    <property type="match status" value="1"/>
</dbReference>
<dbReference type="PANTHER" id="PTHR44757:SF2">
    <property type="entry name" value="BIOFILM ARCHITECTURE MAINTENANCE PROTEIN MBAA"/>
    <property type="match status" value="1"/>
</dbReference>
<dbReference type="PROSITE" id="PS50887">
    <property type="entry name" value="GGDEF"/>
    <property type="match status" value="1"/>
</dbReference>
<evidence type="ECO:0000313" key="4">
    <source>
        <dbReference type="EMBL" id="TBW38247.1"/>
    </source>
</evidence>
<proteinExistence type="predicted"/>
<sequence length="527" mass="55351">MFLGLRHGGPEVRPREVGAARRGPMAIRRVRLFDLSGLVALATTVLIVLATGALVHVGRIASAEADAQAVASERALFENVLSGRFRLMARDQLSLARWDRSVANVVRKLDRRWLRDEFFDPLWSDFSFAVNVVVGADGTVLASARGESVAFPSPRPPLDGDLALLRARAVERFMSHRIAVDGGFRQTHLPSARVAELATSGFVVVDGTPALASAMAIVPEDDGDTTLADGPPVILISARPIDAEVVAELGAELGFTDLGFGPERASAATLRPVLALDGRPLGGFAWRADTPGDRIWALIVPLIAAAAVILSGVGGLLVRHIGGLSRRLEASEAHNRRIARIDALSGLANRLEIEERLAEAAARLPAAPFAWIACDLDRFKAVNDTWGHAAGDTVIREVAARLRAAVGPAGLVGRIGGDEFVVLVTAWHDRPRLAILAGEIVARVRAPIALDGGATTDVGVSLGIALADGPGLSPDAIADAADAALYRAKARGRGCAVFAHEGPDPAPVTIDAPDADLAPTERATHVA</sequence>
<name>A0A4Q9VS10_9HYPH</name>
<dbReference type="InterPro" id="IPR000160">
    <property type="entry name" value="GGDEF_dom"/>
</dbReference>
<dbReference type="InterPro" id="IPR029787">
    <property type="entry name" value="Nucleotide_cyclase"/>
</dbReference>
<comment type="caution">
    <text evidence="4">The sequence shown here is derived from an EMBL/GenBank/DDBJ whole genome shotgun (WGS) entry which is preliminary data.</text>
</comment>
<feature type="transmembrane region" description="Helical" evidence="2">
    <location>
        <begin position="32"/>
        <end position="55"/>
    </location>
</feature>